<keyword evidence="4" id="KW-1185">Reference proteome</keyword>
<reference evidence="3 4" key="1">
    <citation type="submission" date="2023-10" db="EMBL/GenBank/DDBJ databases">
        <title>Virgibacillus soli CC-YMP-6 genome.</title>
        <authorList>
            <person name="Miliotis G."/>
            <person name="Sengupta P."/>
            <person name="Hameed A."/>
            <person name="Chuvochina M."/>
            <person name="Mcdonagh F."/>
            <person name="Simpson A.C."/>
            <person name="Singh N.K."/>
            <person name="Rekha P.D."/>
            <person name="Raman K."/>
            <person name="Hugenholtz P."/>
            <person name="Venkateswaran K."/>
        </authorList>
    </citation>
    <scope>NUCLEOTIDE SEQUENCE [LARGE SCALE GENOMIC DNA]</scope>
    <source>
        <strain evidence="3 4">CC-YMP-6</strain>
    </source>
</reference>
<dbReference type="EMBL" id="JAWDIQ010000001">
    <property type="protein sequence ID" value="MDY0408434.1"/>
    <property type="molecule type" value="Genomic_DNA"/>
</dbReference>
<keyword evidence="1" id="KW-0238">DNA-binding</keyword>
<sequence length="231" mass="26409">MEKTLRLTSVLSDPTRFNVYQYIVEHHKEVTVSEIAKEFNIHPNVARLHLSKLEDVYLLQSYTQKTGKGGRPSRLYCLSDQVIELNFPHRDYKLLSTLAIDTLVGLGDIGKKALYETGYNYGLKVMERYHTPATTELNMDECLQILSDAGRMLGMYPSFTYDEKSHVVHFTVNNCPFKEVAAKNHEIVCEMHHSFFQGIFESLFTDIELITGNTMFSGCENCSYTAKISNI</sequence>
<organism evidence="3 4">
    <name type="scientific">Paracerasibacillus soli</name>
    <dbReference type="NCBI Taxonomy" id="480284"/>
    <lineage>
        <taxon>Bacteria</taxon>
        <taxon>Bacillati</taxon>
        <taxon>Bacillota</taxon>
        <taxon>Bacilli</taxon>
        <taxon>Bacillales</taxon>
        <taxon>Bacillaceae</taxon>
        <taxon>Paracerasibacillus</taxon>
    </lineage>
</organism>
<comment type="caution">
    <text evidence="3">The sequence shown here is derived from an EMBL/GenBank/DDBJ whole genome shotgun (WGS) entry which is preliminary data.</text>
</comment>
<dbReference type="Proteomes" id="UP001275315">
    <property type="component" value="Unassembled WGS sequence"/>
</dbReference>
<accession>A0ABU5CRJ1</accession>
<evidence type="ECO:0000259" key="2">
    <source>
        <dbReference type="Pfam" id="PF18546"/>
    </source>
</evidence>
<evidence type="ECO:0000256" key="1">
    <source>
        <dbReference type="ARBA" id="ARBA00023125"/>
    </source>
</evidence>
<evidence type="ECO:0000313" key="3">
    <source>
        <dbReference type="EMBL" id="MDY0408434.1"/>
    </source>
</evidence>
<dbReference type="CDD" id="cd00090">
    <property type="entry name" value="HTH_ARSR"/>
    <property type="match status" value="1"/>
</dbReference>
<gene>
    <name evidence="3" type="ORF">RWD45_07510</name>
</gene>
<feature type="domain" description="Metanogen output" evidence="2">
    <location>
        <begin position="140"/>
        <end position="224"/>
    </location>
</feature>
<dbReference type="InterPro" id="IPR011991">
    <property type="entry name" value="ArsR-like_HTH"/>
</dbReference>
<dbReference type="Pfam" id="PF18546">
    <property type="entry name" value="MetOD1"/>
    <property type="match status" value="1"/>
</dbReference>
<protein>
    <submittedName>
        <fullName evidence="3">Helix-turn-helix domain-containing protein</fullName>
    </submittedName>
</protein>
<dbReference type="Pfam" id="PF12840">
    <property type="entry name" value="HTH_20"/>
    <property type="match status" value="1"/>
</dbReference>
<dbReference type="SUPFAM" id="SSF46785">
    <property type="entry name" value="Winged helix' DNA-binding domain"/>
    <property type="match status" value="1"/>
</dbReference>
<name>A0ABU5CRJ1_9BACI</name>
<dbReference type="InterPro" id="IPR036390">
    <property type="entry name" value="WH_DNA-bd_sf"/>
</dbReference>
<proteinExistence type="predicted"/>
<dbReference type="Gene3D" id="3.30.1380.20">
    <property type="entry name" value="Trafficking protein particle complex subunit 3"/>
    <property type="match status" value="1"/>
</dbReference>
<dbReference type="InterPro" id="IPR041359">
    <property type="entry name" value="MetOD1"/>
</dbReference>
<dbReference type="InterPro" id="IPR036388">
    <property type="entry name" value="WH-like_DNA-bd_sf"/>
</dbReference>
<dbReference type="RefSeq" id="WP_320379168.1">
    <property type="nucleotide sequence ID" value="NZ_JAWDIQ010000001.1"/>
</dbReference>
<evidence type="ECO:0000313" key="4">
    <source>
        <dbReference type="Proteomes" id="UP001275315"/>
    </source>
</evidence>
<dbReference type="Gene3D" id="1.10.10.10">
    <property type="entry name" value="Winged helix-like DNA-binding domain superfamily/Winged helix DNA-binding domain"/>
    <property type="match status" value="1"/>
</dbReference>